<evidence type="ECO:0000256" key="6">
    <source>
        <dbReference type="ARBA" id="ARBA00022967"/>
    </source>
</evidence>
<dbReference type="PANTHER" id="PTHR43294:SF20">
    <property type="entry name" value="P-TYPE ATPASE"/>
    <property type="match status" value="1"/>
</dbReference>
<comment type="similarity">
    <text evidence="2">Belongs to the cation transport ATPase (P-type) (TC 3.A.3) family. Type IIA subfamily.</text>
</comment>
<sequence>MPETHANATPEVAGLSQAEAARRLAADGPNVLEQARRRTLAQRLWDLLKQPMFALLVAAALLYTLLGDLTEGLTLAVFVLAVIGLTFYQEGRTENAIEALRELTETHARVLRDGAARDIPAREVVTGDLLLLAEGDRVAADGRVLAAHDLQVDESLLTGESLPVNKRADASTPETDDADGPGGDYRPWAYAGTFVVRGHGTLRVTATGSRSQVGRIGRSLAQLGEQRTPLQAQTARLVKALAGLALILCALMITVLGVRSGQWLPAVLSGIALAMAILPEEYPVVLTVFPALGARRLTRDGVLTRRINALETLGATGVLCTDKTGTLTENRMQVTALVTGPAQAPQVLHWPLADGAPLPDAFHGLIEHAILASAPQPFDPMEAAFHRTGHDYLRDTEHLHGDWRLAHSYALTPDLKAVTQAWKGEDAQHVISSKGAPEAVMDLCHLPEPERAVWLREVEALAARGLRVLGVAHGRHAGDGFPQSPHAFEFVWDGLIGLSDPLRAGVPAAVAECRSAGIRVILITGDYPLTARVIAAQAGLPEGGVLTGAELDALDDDALRERLRTVNVCARIAPEQKLRIVRALQAAGEVVAMTGDGVNDAPALRAAHVGVAMGARGTDVAREAAALVLTDDDFSSIVRGIRTGRRIFANLRKAMAYIFAIHIPIAGVALLPMLLGLPPLLLPLHIALLELIIDPSCAVAFEREPAEAGVMAQPPRDTRAPLFGAADMLSAALQGLCVLAGLAGVYAWARFGQAPLSEAQTRALVFVALVVSNAALILANRAPAGGFLGSLRVPNRAAYAIILFALALAALTVHWPWLRAAMDFAPLSVAQQAVAVAAGMAVLAAVVLLRWLGKALRAA</sequence>
<dbReference type="SUPFAM" id="SSF81653">
    <property type="entry name" value="Calcium ATPase, transduction domain A"/>
    <property type="match status" value="1"/>
</dbReference>
<dbReference type="InterPro" id="IPR023214">
    <property type="entry name" value="HAD_sf"/>
</dbReference>
<dbReference type="SFLD" id="SFLDS00003">
    <property type="entry name" value="Haloacid_Dehalogenase"/>
    <property type="match status" value="1"/>
</dbReference>
<evidence type="ECO:0000313" key="12">
    <source>
        <dbReference type="EMBL" id="GGF89888.1"/>
    </source>
</evidence>
<name>A0A917CLS1_9GAMM</name>
<dbReference type="RefSeq" id="WP_188448364.1">
    <property type="nucleotide sequence ID" value="NZ_BMFO01000002.1"/>
</dbReference>
<dbReference type="Gene3D" id="3.40.50.1000">
    <property type="entry name" value="HAD superfamily/HAD-like"/>
    <property type="match status" value="2"/>
</dbReference>
<keyword evidence="6" id="KW-1278">Translocase</keyword>
<dbReference type="GO" id="GO:0005524">
    <property type="term" value="F:ATP binding"/>
    <property type="evidence" value="ECO:0007669"/>
    <property type="project" value="UniProtKB-KW"/>
</dbReference>
<evidence type="ECO:0000256" key="8">
    <source>
        <dbReference type="ARBA" id="ARBA00023136"/>
    </source>
</evidence>
<dbReference type="PRINTS" id="PR00120">
    <property type="entry name" value="HATPASE"/>
</dbReference>
<dbReference type="Pfam" id="PF00122">
    <property type="entry name" value="E1-E2_ATPase"/>
    <property type="match status" value="1"/>
</dbReference>
<dbReference type="EMBL" id="BMFO01000002">
    <property type="protein sequence ID" value="GGF89888.1"/>
    <property type="molecule type" value="Genomic_DNA"/>
</dbReference>
<reference evidence="12" key="2">
    <citation type="submission" date="2020-09" db="EMBL/GenBank/DDBJ databases">
        <authorList>
            <person name="Sun Q."/>
            <person name="Zhou Y."/>
        </authorList>
    </citation>
    <scope>NUCLEOTIDE SEQUENCE</scope>
    <source>
        <strain evidence="12">CGMCC 1.12726</strain>
    </source>
</reference>
<gene>
    <name evidence="12" type="ORF">GCM10010960_09630</name>
</gene>
<dbReference type="AlphaFoldDB" id="A0A917CLS1"/>
<dbReference type="SUPFAM" id="SSF81660">
    <property type="entry name" value="Metal cation-transporting ATPase, ATP-binding domain N"/>
    <property type="match status" value="1"/>
</dbReference>
<evidence type="ECO:0000256" key="10">
    <source>
        <dbReference type="SAM" id="Phobius"/>
    </source>
</evidence>
<dbReference type="Gene3D" id="3.40.1110.10">
    <property type="entry name" value="Calcium-transporting ATPase, cytoplasmic domain N"/>
    <property type="match status" value="2"/>
</dbReference>
<keyword evidence="5" id="KW-0067">ATP-binding</keyword>
<dbReference type="InterPro" id="IPR004014">
    <property type="entry name" value="ATPase_P-typ_cation-transptr_N"/>
</dbReference>
<dbReference type="InterPro" id="IPR008250">
    <property type="entry name" value="ATPase_P-typ_transduc_dom_A_sf"/>
</dbReference>
<comment type="caution">
    <text evidence="12">The sequence shown here is derived from an EMBL/GenBank/DDBJ whole genome shotgun (WGS) entry which is preliminary data.</text>
</comment>
<protein>
    <submittedName>
        <fullName evidence="12">ATPase</fullName>
    </submittedName>
</protein>
<feature type="transmembrane region" description="Helical" evidence="10">
    <location>
        <begin position="47"/>
        <end position="66"/>
    </location>
</feature>
<evidence type="ECO:0000256" key="4">
    <source>
        <dbReference type="ARBA" id="ARBA00022741"/>
    </source>
</evidence>
<dbReference type="SUPFAM" id="SSF81665">
    <property type="entry name" value="Calcium ATPase, transmembrane domain M"/>
    <property type="match status" value="1"/>
</dbReference>
<feature type="transmembrane region" description="Helical" evidence="10">
    <location>
        <begin position="799"/>
        <end position="817"/>
    </location>
</feature>
<dbReference type="SFLD" id="SFLDF00027">
    <property type="entry name" value="p-type_atpase"/>
    <property type="match status" value="1"/>
</dbReference>
<dbReference type="Gene3D" id="2.70.150.10">
    <property type="entry name" value="Calcium-transporting ATPase, cytoplasmic transduction domain A"/>
    <property type="match status" value="1"/>
</dbReference>
<dbReference type="PRINTS" id="PR00119">
    <property type="entry name" value="CATATPASE"/>
</dbReference>
<evidence type="ECO:0000256" key="1">
    <source>
        <dbReference type="ARBA" id="ARBA00004141"/>
    </source>
</evidence>
<keyword evidence="8 10" id="KW-0472">Membrane</keyword>
<evidence type="ECO:0000256" key="5">
    <source>
        <dbReference type="ARBA" id="ARBA00022840"/>
    </source>
</evidence>
<feature type="transmembrane region" description="Helical" evidence="10">
    <location>
        <begin position="237"/>
        <end position="257"/>
    </location>
</feature>
<dbReference type="InterPro" id="IPR036412">
    <property type="entry name" value="HAD-like_sf"/>
</dbReference>
<dbReference type="InterPro" id="IPR023299">
    <property type="entry name" value="ATPase_P-typ_cyto_dom_N"/>
</dbReference>
<evidence type="ECO:0000313" key="13">
    <source>
        <dbReference type="Proteomes" id="UP000632858"/>
    </source>
</evidence>
<evidence type="ECO:0000256" key="7">
    <source>
        <dbReference type="ARBA" id="ARBA00022989"/>
    </source>
</evidence>
<dbReference type="PROSITE" id="PS00154">
    <property type="entry name" value="ATPASE_E1_E2"/>
    <property type="match status" value="1"/>
</dbReference>
<dbReference type="GO" id="GO:0030007">
    <property type="term" value="P:intracellular potassium ion homeostasis"/>
    <property type="evidence" value="ECO:0007669"/>
    <property type="project" value="TreeGrafter"/>
</dbReference>
<keyword evidence="4" id="KW-0547">Nucleotide-binding</keyword>
<evidence type="ECO:0000256" key="2">
    <source>
        <dbReference type="ARBA" id="ARBA00005675"/>
    </source>
</evidence>
<keyword evidence="13" id="KW-1185">Reference proteome</keyword>
<evidence type="ECO:0000256" key="9">
    <source>
        <dbReference type="SAM" id="MobiDB-lite"/>
    </source>
</evidence>
<organism evidence="12 13">
    <name type="scientific">Arenimonas maotaiensis</name>
    <dbReference type="NCBI Taxonomy" id="1446479"/>
    <lineage>
        <taxon>Bacteria</taxon>
        <taxon>Pseudomonadati</taxon>
        <taxon>Pseudomonadota</taxon>
        <taxon>Gammaproteobacteria</taxon>
        <taxon>Lysobacterales</taxon>
        <taxon>Lysobacteraceae</taxon>
        <taxon>Arenimonas</taxon>
    </lineage>
</organism>
<evidence type="ECO:0000256" key="3">
    <source>
        <dbReference type="ARBA" id="ARBA00022692"/>
    </source>
</evidence>
<dbReference type="GO" id="GO:0036376">
    <property type="term" value="P:sodium ion export across plasma membrane"/>
    <property type="evidence" value="ECO:0007669"/>
    <property type="project" value="TreeGrafter"/>
</dbReference>
<reference evidence="12" key="1">
    <citation type="journal article" date="2014" name="Int. J. Syst. Evol. Microbiol.">
        <title>Complete genome sequence of Corynebacterium casei LMG S-19264T (=DSM 44701T), isolated from a smear-ripened cheese.</title>
        <authorList>
            <consortium name="US DOE Joint Genome Institute (JGI-PGF)"/>
            <person name="Walter F."/>
            <person name="Albersmeier A."/>
            <person name="Kalinowski J."/>
            <person name="Ruckert C."/>
        </authorList>
    </citation>
    <scope>NUCLEOTIDE SEQUENCE</scope>
    <source>
        <strain evidence="12">CGMCC 1.12726</strain>
    </source>
</reference>
<dbReference type="Gene3D" id="1.20.1110.10">
    <property type="entry name" value="Calcium-transporting ATPase, transmembrane domain"/>
    <property type="match status" value="2"/>
</dbReference>
<dbReference type="GO" id="GO:1990573">
    <property type="term" value="P:potassium ion import across plasma membrane"/>
    <property type="evidence" value="ECO:0007669"/>
    <property type="project" value="TreeGrafter"/>
</dbReference>
<dbReference type="SFLD" id="SFLDG00002">
    <property type="entry name" value="C1.7:_P-type_atpase_like"/>
    <property type="match status" value="1"/>
</dbReference>
<dbReference type="InterPro" id="IPR059000">
    <property type="entry name" value="ATPase_P-type_domA"/>
</dbReference>
<comment type="subcellular location">
    <subcellularLocation>
        <location evidence="1">Membrane</location>
        <topology evidence="1">Multi-pass membrane protein</topology>
    </subcellularLocation>
</comment>
<feature type="transmembrane region" description="Helical" evidence="10">
    <location>
        <begin position="263"/>
        <end position="289"/>
    </location>
</feature>
<dbReference type="NCBIfam" id="TIGR01494">
    <property type="entry name" value="ATPase_P-type"/>
    <property type="match status" value="2"/>
</dbReference>
<dbReference type="Pfam" id="PF00702">
    <property type="entry name" value="Hydrolase"/>
    <property type="match status" value="1"/>
</dbReference>
<dbReference type="SMART" id="SM00831">
    <property type="entry name" value="Cation_ATPase_N"/>
    <property type="match status" value="1"/>
</dbReference>
<dbReference type="Proteomes" id="UP000632858">
    <property type="component" value="Unassembled WGS sequence"/>
</dbReference>
<dbReference type="GO" id="GO:0005391">
    <property type="term" value="F:P-type sodium:potassium-exchanging transporter activity"/>
    <property type="evidence" value="ECO:0007669"/>
    <property type="project" value="TreeGrafter"/>
</dbReference>
<keyword evidence="3 10" id="KW-0812">Transmembrane</keyword>
<dbReference type="InterPro" id="IPR006068">
    <property type="entry name" value="ATPase_P-typ_cation-transptr_C"/>
</dbReference>
<proteinExistence type="inferred from homology"/>
<feature type="transmembrane region" description="Helical" evidence="10">
    <location>
        <begin position="72"/>
        <end position="88"/>
    </location>
</feature>
<keyword evidence="7 10" id="KW-1133">Transmembrane helix</keyword>
<dbReference type="GO" id="GO:1902600">
    <property type="term" value="P:proton transmembrane transport"/>
    <property type="evidence" value="ECO:0007669"/>
    <property type="project" value="TreeGrafter"/>
</dbReference>
<feature type="transmembrane region" description="Helical" evidence="10">
    <location>
        <begin position="722"/>
        <end position="749"/>
    </location>
</feature>
<dbReference type="GO" id="GO:0006883">
    <property type="term" value="P:intracellular sodium ion homeostasis"/>
    <property type="evidence" value="ECO:0007669"/>
    <property type="project" value="TreeGrafter"/>
</dbReference>
<dbReference type="SUPFAM" id="SSF56784">
    <property type="entry name" value="HAD-like"/>
    <property type="match status" value="1"/>
</dbReference>
<dbReference type="InterPro" id="IPR023298">
    <property type="entry name" value="ATPase_P-typ_TM_dom_sf"/>
</dbReference>
<dbReference type="InterPro" id="IPR001757">
    <property type="entry name" value="P_typ_ATPase"/>
</dbReference>
<dbReference type="PANTHER" id="PTHR43294">
    <property type="entry name" value="SODIUM/POTASSIUM-TRANSPORTING ATPASE SUBUNIT ALPHA"/>
    <property type="match status" value="1"/>
</dbReference>
<dbReference type="GO" id="GO:0005886">
    <property type="term" value="C:plasma membrane"/>
    <property type="evidence" value="ECO:0007669"/>
    <property type="project" value="TreeGrafter"/>
</dbReference>
<accession>A0A917CLS1</accession>
<dbReference type="InterPro" id="IPR044492">
    <property type="entry name" value="P_typ_ATPase_HD_dom"/>
</dbReference>
<feature type="transmembrane region" description="Helical" evidence="10">
    <location>
        <begin position="654"/>
        <end position="674"/>
    </location>
</feature>
<feature type="domain" description="Cation-transporting P-type ATPase N-terminal" evidence="11">
    <location>
        <begin position="5"/>
        <end position="68"/>
    </location>
</feature>
<dbReference type="InterPro" id="IPR018303">
    <property type="entry name" value="ATPase_P-typ_P_site"/>
</dbReference>
<evidence type="ECO:0000259" key="11">
    <source>
        <dbReference type="SMART" id="SM00831"/>
    </source>
</evidence>
<dbReference type="Pfam" id="PF00690">
    <property type="entry name" value="Cation_ATPase_N"/>
    <property type="match status" value="1"/>
</dbReference>
<feature type="region of interest" description="Disordered" evidence="9">
    <location>
        <begin position="163"/>
        <end position="183"/>
    </location>
</feature>
<feature type="transmembrane region" description="Helical" evidence="10">
    <location>
        <begin position="829"/>
        <end position="852"/>
    </location>
</feature>
<dbReference type="Pfam" id="PF00689">
    <property type="entry name" value="Cation_ATPase_C"/>
    <property type="match status" value="1"/>
</dbReference>
<dbReference type="InterPro" id="IPR050510">
    <property type="entry name" value="Cation_transp_ATPase_P-type"/>
</dbReference>
<dbReference type="GO" id="GO:0016887">
    <property type="term" value="F:ATP hydrolysis activity"/>
    <property type="evidence" value="ECO:0007669"/>
    <property type="project" value="InterPro"/>
</dbReference>